<reference evidence="1 2" key="1">
    <citation type="journal article" date="2018" name="J. Allergy Clin. Immunol.">
        <title>High-quality assembly of Dermatophagoides pteronyssinus genome and transcriptome reveals a wide range of novel allergens.</title>
        <authorList>
            <person name="Liu X.Y."/>
            <person name="Yang K.Y."/>
            <person name="Wang M.Q."/>
            <person name="Kwok J.S."/>
            <person name="Zeng X."/>
            <person name="Yang Z."/>
            <person name="Xiao X.J."/>
            <person name="Lau C.P."/>
            <person name="Li Y."/>
            <person name="Huang Z.M."/>
            <person name="Ba J.G."/>
            <person name="Yim A.K."/>
            <person name="Ouyang C.Y."/>
            <person name="Ngai S.M."/>
            <person name="Chan T.F."/>
            <person name="Leung E.L."/>
            <person name="Liu L."/>
            <person name="Liu Z.G."/>
            <person name="Tsui S.K."/>
        </authorList>
    </citation>
    <scope>NUCLEOTIDE SEQUENCE [LARGE SCALE GENOMIC DNA]</scope>
    <source>
        <strain evidence="1">Derp</strain>
    </source>
</reference>
<organism evidence="1 2">
    <name type="scientific">Dermatophagoides pteronyssinus</name>
    <name type="common">European house dust mite</name>
    <dbReference type="NCBI Taxonomy" id="6956"/>
    <lineage>
        <taxon>Eukaryota</taxon>
        <taxon>Metazoa</taxon>
        <taxon>Ecdysozoa</taxon>
        <taxon>Arthropoda</taxon>
        <taxon>Chelicerata</taxon>
        <taxon>Arachnida</taxon>
        <taxon>Acari</taxon>
        <taxon>Acariformes</taxon>
        <taxon>Sarcoptiformes</taxon>
        <taxon>Astigmata</taxon>
        <taxon>Psoroptidia</taxon>
        <taxon>Analgoidea</taxon>
        <taxon>Pyroglyphidae</taxon>
        <taxon>Dermatophagoidinae</taxon>
        <taxon>Dermatophagoides</taxon>
    </lineage>
</organism>
<reference evidence="1 2" key="2">
    <citation type="journal article" date="2022" name="Mol. Biol. Evol.">
        <title>Comparative Genomics Reveals Insights into the Divergent Evolution of Astigmatic Mites and Household Pest Adaptations.</title>
        <authorList>
            <person name="Xiong Q."/>
            <person name="Wan A.T."/>
            <person name="Liu X."/>
            <person name="Fung C.S."/>
            <person name="Xiao X."/>
            <person name="Malainual N."/>
            <person name="Hou J."/>
            <person name="Wang L."/>
            <person name="Wang M."/>
            <person name="Yang K.Y."/>
            <person name="Cui Y."/>
            <person name="Leung E.L."/>
            <person name="Nong W."/>
            <person name="Shin S.K."/>
            <person name="Au S.W."/>
            <person name="Jeong K.Y."/>
            <person name="Chew F.T."/>
            <person name="Hui J.H."/>
            <person name="Leung T.F."/>
            <person name="Tungtrongchitr A."/>
            <person name="Zhong N."/>
            <person name="Liu Z."/>
            <person name="Tsui S.K."/>
        </authorList>
    </citation>
    <scope>NUCLEOTIDE SEQUENCE [LARGE SCALE GENOMIC DNA]</scope>
    <source>
        <strain evidence="1">Derp</strain>
    </source>
</reference>
<comment type="caution">
    <text evidence="1">The sequence shown here is derived from an EMBL/GenBank/DDBJ whole genome shotgun (WGS) entry which is preliminary data.</text>
</comment>
<name>A0ABQ8JMI3_DERPT</name>
<dbReference type="EMBL" id="NJHN03000031">
    <property type="protein sequence ID" value="KAH9423565.1"/>
    <property type="molecule type" value="Genomic_DNA"/>
</dbReference>
<gene>
    <name evidence="1" type="ORF">DERP_005145</name>
</gene>
<protein>
    <submittedName>
        <fullName evidence="1">Uncharacterized protein</fullName>
    </submittedName>
</protein>
<keyword evidence="2" id="KW-1185">Reference proteome</keyword>
<evidence type="ECO:0000313" key="2">
    <source>
        <dbReference type="Proteomes" id="UP000887458"/>
    </source>
</evidence>
<sequence length="18" mass="2153">MAQGPKHREYRTPANPNW</sequence>
<evidence type="ECO:0000313" key="1">
    <source>
        <dbReference type="EMBL" id="KAH9423565.1"/>
    </source>
</evidence>
<accession>A0ABQ8JMI3</accession>
<dbReference type="Proteomes" id="UP000887458">
    <property type="component" value="Unassembled WGS sequence"/>
</dbReference>
<proteinExistence type="predicted"/>